<keyword evidence="1" id="KW-1133">Transmembrane helix</keyword>
<accession>A0A432WW51</accession>
<dbReference type="RefSeq" id="WP_126758090.1">
    <property type="nucleotide sequence ID" value="NZ_PIPQ01000009.1"/>
</dbReference>
<dbReference type="Proteomes" id="UP000286976">
    <property type="component" value="Unassembled WGS sequence"/>
</dbReference>
<organism evidence="2 3">
    <name type="scientific">Aliidiomarina taiwanensis</name>
    <dbReference type="NCBI Taxonomy" id="946228"/>
    <lineage>
        <taxon>Bacteria</taxon>
        <taxon>Pseudomonadati</taxon>
        <taxon>Pseudomonadota</taxon>
        <taxon>Gammaproteobacteria</taxon>
        <taxon>Alteromonadales</taxon>
        <taxon>Idiomarinaceae</taxon>
        <taxon>Aliidiomarina</taxon>
    </lineage>
</organism>
<keyword evidence="3" id="KW-1185">Reference proteome</keyword>
<dbReference type="InterPro" id="IPR032307">
    <property type="entry name" value="PepSY_TM-like_2"/>
</dbReference>
<feature type="transmembrane region" description="Helical" evidence="1">
    <location>
        <begin position="196"/>
        <end position="216"/>
    </location>
</feature>
<evidence type="ECO:0000313" key="3">
    <source>
        <dbReference type="Proteomes" id="UP000286976"/>
    </source>
</evidence>
<reference evidence="2 3" key="1">
    <citation type="journal article" date="2011" name="Front. Microbiol.">
        <title>Genomic signatures of strain selection and enhancement in Bacillus atrophaeus var. globigii, a historical biowarfare simulant.</title>
        <authorList>
            <person name="Gibbons H.S."/>
            <person name="Broomall S.M."/>
            <person name="McNew L.A."/>
            <person name="Daligault H."/>
            <person name="Chapman C."/>
            <person name="Bruce D."/>
            <person name="Karavis M."/>
            <person name="Krepps M."/>
            <person name="McGregor P.A."/>
            <person name="Hong C."/>
            <person name="Park K.H."/>
            <person name="Akmal A."/>
            <person name="Feldman A."/>
            <person name="Lin J.S."/>
            <person name="Chang W.E."/>
            <person name="Higgs B.W."/>
            <person name="Demirev P."/>
            <person name="Lindquist J."/>
            <person name="Liem A."/>
            <person name="Fochler E."/>
            <person name="Read T.D."/>
            <person name="Tapia R."/>
            <person name="Johnson S."/>
            <person name="Bishop-Lilly K.A."/>
            <person name="Detter C."/>
            <person name="Han C."/>
            <person name="Sozhamannan S."/>
            <person name="Rosenzweig C.N."/>
            <person name="Skowronski E.W."/>
        </authorList>
    </citation>
    <scope>NUCLEOTIDE SEQUENCE [LARGE SCALE GENOMIC DNA]</scope>
    <source>
        <strain evidence="2 3">AIT1</strain>
    </source>
</reference>
<evidence type="ECO:0008006" key="4">
    <source>
        <dbReference type="Google" id="ProtNLM"/>
    </source>
</evidence>
<evidence type="ECO:0000313" key="2">
    <source>
        <dbReference type="EMBL" id="RUO37993.1"/>
    </source>
</evidence>
<dbReference type="AlphaFoldDB" id="A0A432WW51"/>
<evidence type="ECO:0000256" key="1">
    <source>
        <dbReference type="SAM" id="Phobius"/>
    </source>
</evidence>
<sequence length="374" mass="42425">MRKARKPRKRSPVGSIKSWHWIASAVCLIATLGFALTGITLNHASRVEATPTKTTFEMELPPAAHQALVKRQQELLQTTHSAEASLPSIFRQWYQQQAFGMRLTGVEAEWDMYEVYVGLPQAGGDRWFRVDLESGEFYQENIDRGWIAYFNDLHKGRNTSGAWVSMLDILAIIMLVYAITGLILLKRYAKGRKSTWPLVIAGLIIPWLFLMVPTHASEKDEVQLTLTIPALNVAEYHRPYVAIWLADGKHQRVQDLAVLYDGKMANREGEKWLKDIRQWWRRSGRSLEMPMDGVSGATKRPGTHTFNFSEVGALFKQLPAGDYFLNIEAAREVGGREHVVVPISLPIEPHEPILMKAQGEHELGLVELYILLND</sequence>
<keyword evidence="1" id="KW-0472">Membrane</keyword>
<dbReference type="Pfam" id="PF10029">
    <property type="entry name" value="DUF2271"/>
    <property type="match status" value="1"/>
</dbReference>
<name>A0A432WW51_9GAMM</name>
<keyword evidence="1" id="KW-0812">Transmembrane</keyword>
<proteinExistence type="predicted"/>
<dbReference type="OrthoDB" id="27171at2"/>
<dbReference type="EMBL" id="PIPQ01000009">
    <property type="protein sequence ID" value="RUO37993.1"/>
    <property type="molecule type" value="Genomic_DNA"/>
</dbReference>
<protein>
    <recommendedName>
        <fullName evidence="4">DUF2271 domain-containing protein</fullName>
    </recommendedName>
</protein>
<dbReference type="Pfam" id="PF16357">
    <property type="entry name" value="PepSY_TM_like_2"/>
    <property type="match status" value="1"/>
</dbReference>
<feature type="transmembrane region" description="Helical" evidence="1">
    <location>
        <begin position="21"/>
        <end position="41"/>
    </location>
</feature>
<dbReference type="InterPro" id="IPR014469">
    <property type="entry name" value="DUF2271"/>
</dbReference>
<gene>
    <name evidence="2" type="ORF">CWE15_10765</name>
</gene>
<dbReference type="PANTHER" id="PTHR40115:SF1">
    <property type="entry name" value="INNER MEMBRANE PROTEIN WITH PEPSY TM HELIX"/>
    <property type="match status" value="1"/>
</dbReference>
<comment type="caution">
    <text evidence="2">The sequence shown here is derived from an EMBL/GenBank/DDBJ whole genome shotgun (WGS) entry which is preliminary data.</text>
</comment>
<feature type="transmembrane region" description="Helical" evidence="1">
    <location>
        <begin position="162"/>
        <end position="184"/>
    </location>
</feature>
<dbReference type="PANTHER" id="PTHR40115">
    <property type="entry name" value="INNER MEMBRANE PROTEIN WITH PEPSY TM HELIX"/>
    <property type="match status" value="1"/>
</dbReference>